<dbReference type="InterPro" id="IPR022419">
    <property type="entry name" value="Porphobilin_deaminase_cofac_BS"/>
</dbReference>
<keyword evidence="14" id="KW-1185">Reference proteome</keyword>
<comment type="pathway">
    <text evidence="2">Porphyrin-containing compound metabolism; protoporphyrin-IX biosynthesis; coproporphyrinogen-III from 5-aminolevulinate: step 2/4.</text>
</comment>
<keyword evidence="7" id="KW-0627">Porphyrin biosynthesis</keyword>
<gene>
    <name evidence="13" type="primary">HEM3</name>
    <name evidence="13" type="ORF">H4R34_000676</name>
</gene>
<dbReference type="EMBL" id="JANBQB010000020">
    <property type="protein sequence ID" value="KAJ1984413.1"/>
    <property type="molecule type" value="Genomic_DNA"/>
</dbReference>
<proteinExistence type="inferred from homology"/>
<dbReference type="InterPro" id="IPR022418">
    <property type="entry name" value="Porphobilinogen_deaminase_C"/>
</dbReference>
<dbReference type="GO" id="GO:0006783">
    <property type="term" value="P:heme biosynthetic process"/>
    <property type="evidence" value="ECO:0007669"/>
    <property type="project" value="UniProtKB-KW"/>
</dbReference>
<evidence type="ECO:0000313" key="14">
    <source>
        <dbReference type="Proteomes" id="UP001151582"/>
    </source>
</evidence>
<dbReference type="FunFam" id="3.40.190.10:FF:000005">
    <property type="entry name" value="Porphobilinogen deaminase"/>
    <property type="match status" value="1"/>
</dbReference>
<dbReference type="GO" id="GO:0004418">
    <property type="term" value="F:hydroxymethylbilane synthase activity"/>
    <property type="evidence" value="ECO:0007669"/>
    <property type="project" value="UniProtKB-EC"/>
</dbReference>
<dbReference type="HAMAP" id="MF_00260">
    <property type="entry name" value="Porphobil_deam"/>
    <property type="match status" value="1"/>
</dbReference>
<dbReference type="Gene3D" id="3.40.190.10">
    <property type="entry name" value="Periplasmic binding protein-like II"/>
    <property type="match status" value="2"/>
</dbReference>
<reference evidence="13" key="1">
    <citation type="submission" date="2022-07" db="EMBL/GenBank/DDBJ databases">
        <title>Phylogenomic reconstructions and comparative analyses of Kickxellomycotina fungi.</title>
        <authorList>
            <person name="Reynolds N.K."/>
            <person name="Stajich J.E."/>
            <person name="Barry K."/>
            <person name="Grigoriev I.V."/>
            <person name="Crous P."/>
            <person name="Smith M.E."/>
        </authorList>
    </citation>
    <scope>NUCLEOTIDE SEQUENCE</scope>
    <source>
        <strain evidence="13">RSA 567</strain>
    </source>
</reference>
<dbReference type="PANTHER" id="PTHR11557:SF0">
    <property type="entry name" value="PORPHOBILINOGEN DEAMINASE"/>
    <property type="match status" value="1"/>
</dbReference>
<keyword evidence="6" id="KW-0350">Heme biosynthesis</keyword>
<feature type="domain" description="Porphobilinogen deaminase N-terminal" evidence="11">
    <location>
        <begin position="25"/>
        <end position="234"/>
    </location>
</feature>
<dbReference type="SUPFAM" id="SSF53850">
    <property type="entry name" value="Periplasmic binding protein-like II"/>
    <property type="match status" value="1"/>
</dbReference>
<dbReference type="InterPro" id="IPR022417">
    <property type="entry name" value="Porphobilin_deaminase_N"/>
</dbReference>
<dbReference type="PIRSF" id="PIRSF001438">
    <property type="entry name" value="4pyrrol_synth_OHMeBilane_synth"/>
    <property type="match status" value="1"/>
</dbReference>
<evidence type="ECO:0000256" key="3">
    <source>
        <dbReference type="ARBA" id="ARBA00005638"/>
    </source>
</evidence>
<evidence type="ECO:0000256" key="6">
    <source>
        <dbReference type="ARBA" id="ARBA00023133"/>
    </source>
</evidence>
<dbReference type="Pfam" id="PF03900">
    <property type="entry name" value="Porphobil_deamC"/>
    <property type="match status" value="1"/>
</dbReference>
<evidence type="ECO:0000256" key="2">
    <source>
        <dbReference type="ARBA" id="ARBA00004735"/>
    </source>
</evidence>
<evidence type="ECO:0000256" key="10">
    <source>
        <dbReference type="SAM" id="MobiDB-lite"/>
    </source>
</evidence>
<dbReference type="SUPFAM" id="SSF54782">
    <property type="entry name" value="Porphobilinogen deaminase (hydroxymethylbilane synthase), C-terminal domain"/>
    <property type="match status" value="1"/>
</dbReference>
<evidence type="ECO:0000259" key="12">
    <source>
        <dbReference type="Pfam" id="PF03900"/>
    </source>
</evidence>
<dbReference type="PROSITE" id="PS00533">
    <property type="entry name" value="PORPHOBILINOGEN_DEAM"/>
    <property type="match status" value="1"/>
</dbReference>
<organism evidence="13 14">
    <name type="scientific">Dimargaris verticillata</name>
    <dbReference type="NCBI Taxonomy" id="2761393"/>
    <lineage>
        <taxon>Eukaryota</taxon>
        <taxon>Fungi</taxon>
        <taxon>Fungi incertae sedis</taxon>
        <taxon>Zoopagomycota</taxon>
        <taxon>Kickxellomycotina</taxon>
        <taxon>Dimargaritomycetes</taxon>
        <taxon>Dimargaritales</taxon>
        <taxon>Dimargaritaceae</taxon>
        <taxon>Dimargaris</taxon>
    </lineage>
</organism>
<dbReference type="PANTHER" id="PTHR11557">
    <property type="entry name" value="PORPHOBILINOGEN DEAMINASE"/>
    <property type="match status" value="1"/>
</dbReference>
<comment type="similarity">
    <text evidence="3">Belongs to the HMBS family.</text>
</comment>
<evidence type="ECO:0000313" key="13">
    <source>
        <dbReference type="EMBL" id="KAJ1984413.1"/>
    </source>
</evidence>
<evidence type="ECO:0000256" key="1">
    <source>
        <dbReference type="ARBA" id="ARBA00001916"/>
    </source>
</evidence>
<evidence type="ECO:0000259" key="11">
    <source>
        <dbReference type="Pfam" id="PF01379"/>
    </source>
</evidence>
<dbReference type="NCBIfam" id="TIGR00212">
    <property type="entry name" value="hemC"/>
    <property type="match status" value="1"/>
</dbReference>
<accession>A0A9W8B683</accession>
<name>A0A9W8B683_9FUNG</name>
<comment type="caution">
    <text evidence="13">The sequence shown here is derived from an EMBL/GenBank/DDBJ whole genome shotgun (WGS) entry which is preliminary data.</text>
</comment>
<evidence type="ECO:0000256" key="8">
    <source>
        <dbReference type="ARBA" id="ARBA00030685"/>
    </source>
</evidence>
<dbReference type="InterPro" id="IPR036803">
    <property type="entry name" value="Porphobilinogen_deaminase_C_sf"/>
</dbReference>
<sequence length="341" mass="37237">MTVSAPIARPNAQGNTEPNAARFPIGSRKSALALIQTHHVRDRLSQLFPKATFPLVTMSTQGDRILDVALAKIGEKALFTKELEVALEAQQVDLVVHSLKDLPTTLPPGMVIGAILEREDPRDAVVMKQGHPYHSLADLPAGSVVGTSSVRRIAQLRRRFPKLDFQDIRGNLNTRIKKLDDPQGPFDALILAVAGLQRLGWSNRITQAIPEHIMLHAVGQGALAVECREDDTVTSRLVAQLTHTDTLLRCVAERTVMRVLEGGCSVPLGVYTEFSGTGSKRTMRLHCLVASLDGQQIVEAELVRPMPPTADESLARELGLAVAEMMERRGARALLETIKRA</sequence>
<dbReference type="AlphaFoldDB" id="A0A9W8B683"/>
<evidence type="ECO:0000256" key="9">
    <source>
        <dbReference type="ARBA" id="ARBA00033064"/>
    </source>
</evidence>
<dbReference type="EC" id="2.5.1.61" evidence="4"/>
<feature type="region of interest" description="Disordered" evidence="10">
    <location>
        <begin position="1"/>
        <end position="21"/>
    </location>
</feature>
<keyword evidence="5 13" id="KW-0808">Transferase</keyword>
<dbReference type="CDD" id="cd13645">
    <property type="entry name" value="PBP2_HuPBGD_like"/>
    <property type="match status" value="1"/>
</dbReference>
<evidence type="ECO:0000256" key="5">
    <source>
        <dbReference type="ARBA" id="ARBA00022679"/>
    </source>
</evidence>
<comment type="cofactor">
    <cofactor evidence="1">
        <name>dipyrromethane</name>
        <dbReference type="ChEBI" id="CHEBI:60342"/>
    </cofactor>
</comment>
<dbReference type="Proteomes" id="UP001151582">
    <property type="component" value="Unassembled WGS sequence"/>
</dbReference>
<dbReference type="InterPro" id="IPR000860">
    <property type="entry name" value="HemC"/>
</dbReference>
<evidence type="ECO:0000256" key="4">
    <source>
        <dbReference type="ARBA" id="ARBA00012655"/>
    </source>
</evidence>
<dbReference type="GO" id="GO:0005737">
    <property type="term" value="C:cytoplasm"/>
    <property type="evidence" value="ECO:0007669"/>
    <property type="project" value="TreeGrafter"/>
</dbReference>
<dbReference type="OrthoDB" id="564646at2759"/>
<dbReference type="Pfam" id="PF01379">
    <property type="entry name" value="Porphobil_deam"/>
    <property type="match status" value="1"/>
</dbReference>
<protein>
    <recommendedName>
        <fullName evidence="4">hydroxymethylbilane synthase</fullName>
        <ecNumber evidence="4">2.5.1.61</ecNumber>
    </recommendedName>
    <alternativeName>
        <fullName evidence="9">Hydroxymethylbilane synthase</fullName>
    </alternativeName>
    <alternativeName>
        <fullName evidence="8">Pre-uroporphyrinogen synthase</fullName>
    </alternativeName>
</protein>
<feature type="domain" description="Porphobilinogen deaminase C-terminal" evidence="12">
    <location>
        <begin position="248"/>
        <end position="327"/>
    </location>
</feature>
<dbReference type="Gene3D" id="3.30.160.40">
    <property type="entry name" value="Porphobilinogen deaminase, C-terminal domain"/>
    <property type="match status" value="1"/>
</dbReference>
<dbReference type="PRINTS" id="PR00151">
    <property type="entry name" value="PORPHBDMNASE"/>
</dbReference>
<dbReference type="FunFam" id="3.40.190.10:FF:000260">
    <property type="entry name" value="Porphobilinogen deaminase"/>
    <property type="match status" value="1"/>
</dbReference>
<evidence type="ECO:0000256" key="7">
    <source>
        <dbReference type="ARBA" id="ARBA00023244"/>
    </source>
</evidence>